<dbReference type="STRING" id="246437.L9L0M1"/>
<evidence type="ECO:0000256" key="6">
    <source>
        <dbReference type="ARBA" id="ARBA00037239"/>
    </source>
</evidence>
<evidence type="ECO:0000256" key="9">
    <source>
        <dbReference type="ARBA" id="ARBA00043262"/>
    </source>
</evidence>
<sequence>MEEKLLPEPTGQVETAKVLSELFRYHFQAGLLPQHRKHQCREDSSDEVANRTKDRVTLCILCRGSQYPPLFLPEFNSHLTKICVGSLLLSLFLLSTLLQCEGVASMSGCPRGSTNCQLSLTELFNRAGLIAQKFQTAAMDLYNEFHQQYSGEQGFLSQGIVPCHTALIPSPVTKEQAQSYTNEQLLGTCLSILRSWEEPLSHVLTEARKLPRVSRVILSKIEDVEAQNMHLLQGVQKIMEQVRPGSVAENQAYSTWSGLQRLKSTSQDTRLHGFHVECRCVRRDANKVNNLLNIVKCRMDPSGGC</sequence>
<reference evidence="12" key="2">
    <citation type="journal article" date="2013" name="Nat. Commun.">
        <title>Genome of the Chinese tree shrew.</title>
        <authorList>
            <person name="Fan Y."/>
            <person name="Huang Z.Y."/>
            <person name="Cao C.C."/>
            <person name="Chen C.S."/>
            <person name="Chen Y.X."/>
            <person name="Fan D.D."/>
            <person name="He J."/>
            <person name="Hou H.L."/>
            <person name="Hu L."/>
            <person name="Hu X.T."/>
            <person name="Jiang X.T."/>
            <person name="Lai R."/>
            <person name="Lang Y.S."/>
            <person name="Liang B."/>
            <person name="Liao S.G."/>
            <person name="Mu D."/>
            <person name="Ma Y.Y."/>
            <person name="Niu Y.Y."/>
            <person name="Sun X.Q."/>
            <person name="Xia J.Q."/>
            <person name="Xiao J."/>
            <person name="Xiong Z.Q."/>
            <person name="Xu L."/>
            <person name="Yang L."/>
            <person name="Zhang Y."/>
            <person name="Zhao W."/>
            <person name="Zhao X.D."/>
            <person name="Zheng Y.T."/>
            <person name="Zhou J.M."/>
            <person name="Zhu Y.B."/>
            <person name="Zhang G.J."/>
            <person name="Wang J."/>
            <person name="Yao Y.G."/>
        </authorList>
    </citation>
    <scope>NUCLEOTIDE SEQUENCE [LARGE SCALE GENOMIC DNA]</scope>
</reference>
<dbReference type="SUPFAM" id="SSF47266">
    <property type="entry name" value="4-helical cytokines"/>
    <property type="match status" value="1"/>
</dbReference>
<dbReference type="PANTHER" id="PTHR11417">
    <property type="entry name" value="SOMATOTROPIN,PROLACTIN"/>
    <property type="match status" value="1"/>
</dbReference>
<keyword evidence="4 10" id="KW-0372">Hormone</keyword>
<dbReference type="PROSITE" id="PS00338">
    <property type="entry name" value="SOMATOTROPIN_2"/>
    <property type="match status" value="1"/>
</dbReference>
<evidence type="ECO:0000256" key="7">
    <source>
        <dbReference type="ARBA" id="ARBA00038619"/>
    </source>
</evidence>
<dbReference type="GO" id="GO:0046427">
    <property type="term" value="P:positive regulation of receptor signaling pathway via JAK-STAT"/>
    <property type="evidence" value="ECO:0007669"/>
    <property type="project" value="TreeGrafter"/>
</dbReference>
<evidence type="ECO:0000256" key="5">
    <source>
        <dbReference type="ARBA" id="ARBA00023157"/>
    </source>
</evidence>
<dbReference type="GO" id="GO:0031667">
    <property type="term" value="P:response to nutrient levels"/>
    <property type="evidence" value="ECO:0007669"/>
    <property type="project" value="TreeGrafter"/>
</dbReference>
<dbReference type="GO" id="GO:0005615">
    <property type="term" value="C:extracellular space"/>
    <property type="evidence" value="ECO:0007669"/>
    <property type="project" value="TreeGrafter"/>
</dbReference>
<accession>L9L0M1</accession>
<keyword evidence="12" id="KW-1185">Reference proteome</keyword>
<dbReference type="InterPro" id="IPR018116">
    <property type="entry name" value="Somatotropin_CS"/>
</dbReference>
<comment type="subcellular location">
    <subcellularLocation>
        <location evidence="1 10">Secreted</location>
    </subcellularLocation>
</comment>
<gene>
    <name evidence="11" type="ORF">TREES_T100011689</name>
</gene>
<keyword evidence="9" id="KW-0421">Lactation</keyword>
<evidence type="ECO:0000256" key="10">
    <source>
        <dbReference type="RuleBase" id="RU003618"/>
    </source>
</evidence>
<name>L9L0M1_TUPCH</name>
<dbReference type="InParanoid" id="L9L0M1"/>
<dbReference type="PANTHER" id="PTHR11417:SF5">
    <property type="entry name" value="PROLACTIN"/>
    <property type="match status" value="1"/>
</dbReference>
<dbReference type="PRINTS" id="PR00836">
    <property type="entry name" value="SOMATOTROPIN"/>
</dbReference>
<dbReference type="Pfam" id="PF00103">
    <property type="entry name" value="Hormone_1"/>
    <property type="match status" value="1"/>
</dbReference>
<evidence type="ECO:0000313" key="11">
    <source>
        <dbReference type="EMBL" id="ELW68765.1"/>
    </source>
</evidence>
<evidence type="ECO:0000256" key="3">
    <source>
        <dbReference type="ARBA" id="ARBA00022525"/>
    </source>
</evidence>
<reference evidence="12" key="1">
    <citation type="submission" date="2012-07" db="EMBL/GenBank/DDBJ databases">
        <title>Genome of the Chinese tree shrew, a rising model animal genetically related to primates.</title>
        <authorList>
            <person name="Zhang G."/>
            <person name="Fan Y."/>
            <person name="Yao Y."/>
            <person name="Huang Z."/>
        </authorList>
    </citation>
    <scope>NUCLEOTIDE SEQUENCE [LARGE SCALE GENOMIC DNA]</scope>
</reference>
<organism evidence="11 12">
    <name type="scientific">Tupaia chinensis</name>
    <name type="common">Chinese tree shrew</name>
    <name type="synonym">Tupaia belangeri chinensis</name>
    <dbReference type="NCBI Taxonomy" id="246437"/>
    <lineage>
        <taxon>Eukaryota</taxon>
        <taxon>Metazoa</taxon>
        <taxon>Chordata</taxon>
        <taxon>Craniata</taxon>
        <taxon>Vertebrata</taxon>
        <taxon>Euteleostomi</taxon>
        <taxon>Mammalia</taxon>
        <taxon>Eutheria</taxon>
        <taxon>Euarchontoglires</taxon>
        <taxon>Scandentia</taxon>
        <taxon>Tupaiidae</taxon>
        <taxon>Tupaia</taxon>
    </lineage>
</organism>
<keyword evidence="3" id="KW-0964">Secreted</keyword>
<dbReference type="EMBL" id="KB320558">
    <property type="protein sequence ID" value="ELW68765.1"/>
    <property type="molecule type" value="Genomic_DNA"/>
</dbReference>
<comment type="function">
    <text evidence="6">Prolactin acts primarily on the mammary gland by promoting lactation.</text>
</comment>
<evidence type="ECO:0000313" key="12">
    <source>
        <dbReference type="Proteomes" id="UP000011518"/>
    </source>
</evidence>
<evidence type="ECO:0000256" key="2">
    <source>
        <dbReference type="ARBA" id="ARBA00008474"/>
    </source>
</evidence>
<dbReference type="GO" id="GO:0007595">
    <property type="term" value="P:lactation"/>
    <property type="evidence" value="ECO:0007669"/>
    <property type="project" value="UniProtKB-KW"/>
</dbReference>
<dbReference type="InterPro" id="IPR009079">
    <property type="entry name" value="4_helix_cytokine-like_core"/>
</dbReference>
<dbReference type="Gene3D" id="1.20.1250.10">
    <property type="match status" value="1"/>
</dbReference>
<dbReference type="FunCoup" id="L9L0M1">
    <property type="interactions" value="735"/>
</dbReference>
<dbReference type="AlphaFoldDB" id="L9L0M1"/>
<dbReference type="GO" id="GO:0008284">
    <property type="term" value="P:positive regulation of cell population proliferation"/>
    <property type="evidence" value="ECO:0007669"/>
    <property type="project" value="TreeGrafter"/>
</dbReference>
<dbReference type="GO" id="GO:0005179">
    <property type="term" value="F:hormone activity"/>
    <property type="evidence" value="ECO:0007669"/>
    <property type="project" value="UniProtKB-KW"/>
</dbReference>
<comment type="subunit">
    <text evidence="7">Interacts with PRLR.</text>
</comment>
<proteinExistence type="inferred from homology"/>
<dbReference type="PROSITE" id="PS00266">
    <property type="entry name" value="SOMATOTROPIN_1"/>
    <property type="match status" value="1"/>
</dbReference>
<evidence type="ECO:0000256" key="4">
    <source>
        <dbReference type="ARBA" id="ARBA00022702"/>
    </source>
</evidence>
<comment type="similarity">
    <text evidence="2 10">Belongs to the somatotropin/prolactin family.</text>
</comment>
<dbReference type="Proteomes" id="UP000011518">
    <property type="component" value="Unassembled WGS sequence"/>
</dbReference>
<dbReference type="InterPro" id="IPR001400">
    <property type="entry name" value="Somatotropin/Prolactin"/>
</dbReference>
<dbReference type="eggNOG" id="ENOG502QYU3">
    <property type="taxonomic scope" value="Eukaryota"/>
</dbReference>
<protein>
    <recommendedName>
        <fullName evidence="8">Prolactin</fullName>
    </recommendedName>
</protein>
<keyword evidence="5" id="KW-1015">Disulfide bond</keyword>
<evidence type="ECO:0000256" key="1">
    <source>
        <dbReference type="ARBA" id="ARBA00004613"/>
    </source>
</evidence>
<evidence type="ECO:0000256" key="8">
    <source>
        <dbReference type="ARBA" id="ARBA00041065"/>
    </source>
</evidence>